<gene>
    <name evidence="1" type="ORF">C8Q71DRAFT_707072</name>
</gene>
<evidence type="ECO:0000313" key="2">
    <source>
        <dbReference type="Proteomes" id="UP000814176"/>
    </source>
</evidence>
<name>A0ABQ8KI41_9APHY</name>
<comment type="caution">
    <text evidence="1">The sequence shown here is derived from an EMBL/GenBank/DDBJ whole genome shotgun (WGS) entry which is preliminary data.</text>
</comment>
<dbReference type="Proteomes" id="UP000814176">
    <property type="component" value="Unassembled WGS sequence"/>
</dbReference>
<dbReference type="EMBL" id="JADCUA010000009">
    <property type="protein sequence ID" value="KAH9837319.1"/>
    <property type="molecule type" value="Genomic_DNA"/>
</dbReference>
<protein>
    <recommendedName>
        <fullName evidence="3">GAF domain-containing protein</fullName>
    </recommendedName>
</protein>
<reference evidence="1 2" key="1">
    <citation type="journal article" date="2021" name="Environ. Microbiol.">
        <title>Gene family expansions and transcriptome signatures uncover fungal adaptations to wood decay.</title>
        <authorList>
            <person name="Hage H."/>
            <person name="Miyauchi S."/>
            <person name="Viragh M."/>
            <person name="Drula E."/>
            <person name="Min B."/>
            <person name="Chaduli D."/>
            <person name="Navarro D."/>
            <person name="Favel A."/>
            <person name="Norest M."/>
            <person name="Lesage-Meessen L."/>
            <person name="Balint B."/>
            <person name="Merenyi Z."/>
            <person name="de Eugenio L."/>
            <person name="Morin E."/>
            <person name="Martinez A.T."/>
            <person name="Baldrian P."/>
            <person name="Stursova M."/>
            <person name="Martinez M.J."/>
            <person name="Novotny C."/>
            <person name="Magnuson J.K."/>
            <person name="Spatafora J.W."/>
            <person name="Maurice S."/>
            <person name="Pangilinan J."/>
            <person name="Andreopoulos W."/>
            <person name="LaButti K."/>
            <person name="Hundley H."/>
            <person name="Na H."/>
            <person name="Kuo A."/>
            <person name="Barry K."/>
            <person name="Lipzen A."/>
            <person name="Henrissat B."/>
            <person name="Riley R."/>
            <person name="Ahrendt S."/>
            <person name="Nagy L.G."/>
            <person name="Grigoriev I.V."/>
            <person name="Martin F."/>
            <person name="Rosso M.N."/>
        </authorList>
    </citation>
    <scope>NUCLEOTIDE SEQUENCE [LARGE SCALE GENOMIC DNA]</scope>
    <source>
        <strain evidence="1 2">CIRM-BRFM 1785</strain>
    </source>
</reference>
<sequence length="153" mass="16911">MLNLSNLRNLLSQVLALPELHTVALFTPEGQLVSFAADPHRPKDNVRVIVGLGGEVWKETKQQGVGMIDSELGRVVVLPIDEEYDDATENGTSDKDPVMLLALNATTSVSWDELEFKARELVKHLQKPVSELRGRLAAAPVLHINPRSERTAR</sequence>
<dbReference type="GeneID" id="72001270"/>
<accession>A0ABQ8KI41</accession>
<proteinExistence type="predicted"/>
<evidence type="ECO:0000313" key="1">
    <source>
        <dbReference type="EMBL" id="KAH9837319.1"/>
    </source>
</evidence>
<dbReference type="SUPFAM" id="SSF103196">
    <property type="entry name" value="Roadblock/LC7 domain"/>
    <property type="match status" value="1"/>
</dbReference>
<dbReference type="Gene3D" id="3.30.450.30">
    <property type="entry name" value="Dynein light chain 2a, cytoplasmic"/>
    <property type="match status" value="1"/>
</dbReference>
<evidence type="ECO:0008006" key="3">
    <source>
        <dbReference type="Google" id="ProtNLM"/>
    </source>
</evidence>
<keyword evidence="2" id="KW-1185">Reference proteome</keyword>
<dbReference type="RefSeq" id="XP_047779488.1">
    <property type="nucleotide sequence ID" value="XM_047920538.1"/>
</dbReference>
<organism evidence="1 2">
    <name type="scientific">Rhodofomes roseus</name>
    <dbReference type="NCBI Taxonomy" id="34475"/>
    <lineage>
        <taxon>Eukaryota</taxon>
        <taxon>Fungi</taxon>
        <taxon>Dikarya</taxon>
        <taxon>Basidiomycota</taxon>
        <taxon>Agaricomycotina</taxon>
        <taxon>Agaricomycetes</taxon>
        <taxon>Polyporales</taxon>
        <taxon>Rhodofomes</taxon>
    </lineage>
</organism>